<accession>A0ABN1AZV6</accession>
<proteinExistence type="predicted"/>
<evidence type="ECO:0000256" key="1">
    <source>
        <dbReference type="ARBA" id="ARBA00022729"/>
    </source>
</evidence>
<gene>
    <name evidence="4" type="ORF">GCM10009544_55860</name>
</gene>
<evidence type="ECO:0000256" key="2">
    <source>
        <dbReference type="SAM" id="MobiDB-lite"/>
    </source>
</evidence>
<sequence>MRLNVSGTRAAALAVLVAAVLALAVAALMAAGRGAATDAPLADGDSTGHFTQPEAQGDAAADQMASVVRTGPAPRPPSAPDARAARTEPLPASDPLEATGAEPSPAVGPLFHTGQGTPGHGCTASVVHSPRGDLIVTAAHCVHMNGFRTDIAFAPGYRDGVAPYGVWVPTSIDVDPAWATRRDPDHDVAFLRVRRVGDPTPVERVTGAQKIAFRPAAHRPARVIGYPAFGERPVACQNSIGVLSPTQLRFDCRDLPNGTSGGPLLTDIDAATGLGTVNGVVGGHQEGGDEETSYSPYFGDRIEALYRRAAGR</sequence>
<dbReference type="InterPro" id="IPR043504">
    <property type="entry name" value="Peptidase_S1_PA_chymotrypsin"/>
</dbReference>
<dbReference type="SUPFAM" id="SSF50494">
    <property type="entry name" value="Trypsin-like serine proteases"/>
    <property type="match status" value="1"/>
</dbReference>
<evidence type="ECO:0000313" key="5">
    <source>
        <dbReference type="Proteomes" id="UP001499895"/>
    </source>
</evidence>
<evidence type="ECO:0008006" key="6">
    <source>
        <dbReference type="Google" id="ProtNLM"/>
    </source>
</evidence>
<dbReference type="InterPro" id="IPR009003">
    <property type="entry name" value="Peptidase_S1_PA"/>
</dbReference>
<keyword evidence="1 3" id="KW-0732">Signal</keyword>
<name>A0ABN1AZV6_9ACTN</name>
<reference evidence="4 5" key="1">
    <citation type="journal article" date="2019" name="Int. J. Syst. Evol. Microbiol.">
        <title>The Global Catalogue of Microorganisms (GCM) 10K type strain sequencing project: providing services to taxonomists for standard genome sequencing and annotation.</title>
        <authorList>
            <consortium name="The Broad Institute Genomics Platform"/>
            <consortium name="The Broad Institute Genome Sequencing Center for Infectious Disease"/>
            <person name="Wu L."/>
            <person name="Ma J."/>
        </authorList>
    </citation>
    <scope>NUCLEOTIDE SEQUENCE [LARGE SCALE GENOMIC DNA]</scope>
    <source>
        <strain evidence="4 5">JCM 10649</strain>
    </source>
</reference>
<dbReference type="Proteomes" id="UP001499895">
    <property type="component" value="Unassembled WGS sequence"/>
</dbReference>
<evidence type="ECO:0000313" key="4">
    <source>
        <dbReference type="EMBL" id="GAA0487407.1"/>
    </source>
</evidence>
<comment type="caution">
    <text evidence="4">The sequence shown here is derived from an EMBL/GenBank/DDBJ whole genome shotgun (WGS) entry which is preliminary data.</text>
</comment>
<dbReference type="PROSITE" id="PS00134">
    <property type="entry name" value="TRYPSIN_HIS"/>
    <property type="match status" value="1"/>
</dbReference>
<dbReference type="InterPro" id="IPR018114">
    <property type="entry name" value="TRYPSIN_HIS"/>
</dbReference>
<protein>
    <recommendedName>
        <fullName evidence="6">Serine protease</fullName>
    </recommendedName>
</protein>
<dbReference type="InterPro" id="IPR050966">
    <property type="entry name" value="Glutamyl_endopeptidase"/>
</dbReference>
<feature type="signal peptide" evidence="3">
    <location>
        <begin position="1"/>
        <end position="30"/>
    </location>
</feature>
<feature type="region of interest" description="Disordered" evidence="2">
    <location>
        <begin position="42"/>
        <end position="124"/>
    </location>
</feature>
<organism evidence="4 5">
    <name type="scientific">Streptomyces stramineus</name>
    <dbReference type="NCBI Taxonomy" id="173861"/>
    <lineage>
        <taxon>Bacteria</taxon>
        <taxon>Bacillati</taxon>
        <taxon>Actinomycetota</taxon>
        <taxon>Actinomycetes</taxon>
        <taxon>Kitasatosporales</taxon>
        <taxon>Streptomycetaceae</taxon>
        <taxon>Streptomyces</taxon>
    </lineage>
</organism>
<dbReference type="PANTHER" id="PTHR15462">
    <property type="entry name" value="SERINE PROTEASE"/>
    <property type="match status" value="1"/>
</dbReference>
<feature type="chain" id="PRO_5045509049" description="Serine protease" evidence="3">
    <location>
        <begin position="31"/>
        <end position="312"/>
    </location>
</feature>
<dbReference type="Gene3D" id="2.40.10.10">
    <property type="entry name" value="Trypsin-like serine proteases"/>
    <property type="match status" value="2"/>
</dbReference>
<dbReference type="RefSeq" id="WP_344095927.1">
    <property type="nucleotide sequence ID" value="NZ_BAAAHB010000098.1"/>
</dbReference>
<dbReference type="EMBL" id="BAAAHB010000098">
    <property type="protein sequence ID" value="GAA0487407.1"/>
    <property type="molecule type" value="Genomic_DNA"/>
</dbReference>
<keyword evidence="5" id="KW-1185">Reference proteome</keyword>
<dbReference type="Pfam" id="PF13365">
    <property type="entry name" value="Trypsin_2"/>
    <property type="match status" value="1"/>
</dbReference>
<evidence type="ECO:0000256" key="3">
    <source>
        <dbReference type="SAM" id="SignalP"/>
    </source>
</evidence>